<evidence type="ECO:0000259" key="1">
    <source>
        <dbReference type="Pfam" id="PF02625"/>
    </source>
</evidence>
<evidence type="ECO:0000259" key="2">
    <source>
        <dbReference type="Pfam" id="PF13478"/>
    </source>
</evidence>
<organism evidence="3 4">
    <name type="scientific">Duffyella gerundensis</name>
    <dbReference type="NCBI Taxonomy" id="1619313"/>
    <lineage>
        <taxon>Bacteria</taxon>
        <taxon>Pseudomonadati</taxon>
        <taxon>Pseudomonadota</taxon>
        <taxon>Gammaproteobacteria</taxon>
        <taxon>Enterobacterales</taxon>
        <taxon>Erwiniaceae</taxon>
        <taxon>Duffyella</taxon>
    </lineage>
</organism>
<dbReference type="Gene3D" id="3.40.50.720">
    <property type="entry name" value="NAD(P)-binding Rossmann-like Domain"/>
    <property type="match status" value="1"/>
</dbReference>
<protein>
    <submittedName>
        <fullName evidence="3">Xanthine and CO dehydrogenases maturation factor, XdhC/CoxF family</fullName>
    </submittedName>
</protein>
<feature type="domain" description="XdhC- CoxI" evidence="1">
    <location>
        <begin position="19"/>
        <end position="80"/>
    </location>
</feature>
<evidence type="ECO:0000313" key="4">
    <source>
        <dbReference type="Proteomes" id="UP000059419"/>
    </source>
</evidence>
<dbReference type="InterPro" id="IPR052698">
    <property type="entry name" value="MoCofactor_Util/Proc"/>
</dbReference>
<feature type="domain" description="XdhC Rossmann" evidence="2">
    <location>
        <begin position="168"/>
        <end position="313"/>
    </location>
</feature>
<keyword evidence="4" id="KW-1185">Reference proteome</keyword>
<dbReference type="PANTHER" id="PTHR30388">
    <property type="entry name" value="ALDEHYDE OXIDOREDUCTASE MOLYBDENUM COFACTOR ASSEMBLY PROTEIN"/>
    <property type="match status" value="1"/>
</dbReference>
<dbReference type="Pfam" id="PF02625">
    <property type="entry name" value="XdhC_CoxI"/>
    <property type="match status" value="1"/>
</dbReference>
<dbReference type="STRING" id="1619313.EM595_2966"/>
<dbReference type="Pfam" id="PF13478">
    <property type="entry name" value="XdhC_C"/>
    <property type="match status" value="1"/>
</dbReference>
<dbReference type="InterPro" id="IPR003777">
    <property type="entry name" value="XdhC_CoxI"/>
</dbReference>
<dbReference type="AlphaFoldDB" id="A0A0U5ECJ2"/>
<reference evidence="4" key="1">
    <citation type="submission" date="2015-11" db="EMBL/GenBank/DDBJ databases">
        <authorList>
            <person name="Blom J."/>
        </authorList>
    </citation>
    <scope>NUCLEOTIDE SEQUENCE [LARGE SCALE GENOMIC DNA]</scope>
</reference>
<accession>A0A0U5ECJ2</accession>
<dbReference type="RefSeq" id="WP_067433644.1">
    <property type="nucleotide sequence ID" value="NZ_JAOSHQ010000004.1"/>
</dbReference>
<dbReference type="EMBL" id="LN907827">
    <property type="protein sequence ID" value="CUU25197.1"/>
    <property type="molecule type" value="Genomic_DNA"/>
</dbReference>
<sequence length="323" mass="35270">MQHIDLQVIDQGQRWLVSQPVWLCTVLCTFGSSPRPPGTMMVITADGDYCGSLSGGCIEEDFIRRIRQGDFQQPSQRVRYGDGGLTPDRTLPCGGVLDILIEHLQPSDDNAQRLAQLHRALAGHLALQKVITLPHACERLEEIVWRSSTVVEQQGDRITLTIAAPPRLIVAGLSTVALYCASFAVSLGFETIVCENRPDFLANFASQLDAAVRLEKCFPARYLEEQSCHANTAVVALTHDPRMDDLTMMEAVHTPAFYLGVMGSQRNSANRRQRLAQIGDLSAADLTRIHAPIGMDIGSKTPAEIALAVMADIVKAKNGGERA</sequence>
<dbReference type="KEGG" id="ege:EM595_2966"/>
<dbReference type="PANTHER" id="PTHR30388:SF4">
    <property type="entry name" value="MOLYBDENUM COFACTOR INSERTION CHAPERONE PAOD"/>
    <property type="match status" value="1"/>
</dbReference>
<name>A0A0U5ECJ2_9GAMM</name>
<dbReference type="OrthoDB" id="9815497at2"/>
<dbReference type="InterPro" id="IPR027051">
    <property type="entry name" value="XdhC_Rossmann_dom"/>
</dbReference>
<dbReference type="Proteomes" id="UP000059419">
    <property type="component" value="Chromosome 1"/>
</dbReference>
<evidence type="ECO:0000313" key="3">
    <source>
        <dbReference type="EMBL" id="CUU25197.1"/>
    </source>
</evidence>
<gene>
    <name evidence="3" type="ORF">EM595_2966</name>
</gene>
<dbReference type="PATRIC" id="fig|1619313.3.peg.3079"/>
<proteinExistence type="predicted"/>